<keyword evidence="1" id="KW-1133">Transmembrane helix</keyword>
<proteinExistence type="predicted"/>
<feature type="transmembrane region" description="Helical" evidence="1">
    <location>
        <begin position="25"/>
        <end position="52"/>
    </location>
</feature>
<evidence type="ECO:0000313" key="3">
    <source>
        <dbReference type="Proteomes" id="UP000485058"/>
    </source>
</evidence>
<evidence type="ECO:0000256" key="1">
    <source>
        <dbReference type="SAM" id="Phobius"/>
    </source>
</evidence>
<evidence type="ECO:0000313" key="2">
    <source>
        <dbReference type="EMBL" id="GFH23053.1"/>
    </source>
</evidence>
<organism evidence="2 3">
    <name type="scientific">Haematococcus lacustris</name>
    <name type="common">Green alga</name>
    <name type="synonym">Haematococcus pluvialis</name>
    <dbReference type="NCBI Taxonomy" id="44745"/>
    <lineage>
        <taxon>Eukaryota</taxon>
        <taxon>Viridiplantae</taxon>
        <taxon>Chlorophyta</taxon>
        <taxon>core chlorophytes</taxon>
        <taxon>Chlorophyceae</taxon>
        <taxon>CS clade</taxon>
        <taxon>Chlamydomonadales</taxon>
        <taxon>Haematococcaceae</taxon>
        <taxon>Haematococcus</taxon>
    </lineage>
</organism>
<name>A0A699ZK89_HAELA</name>
<dbReference type="AlphaFoldDB" id="A0A699ZK89"/>
<comment type="caution">
    <text evidence="2">The sequence shown here is derived from an EMBL/GenBank/DDBJ whole genome shotgun (WGS) entry which is preliminary data.</text>
</comment>
<accession>A0A699ZK89</accession>
<dbReference type="Proteomes" id="UP000485058">
    <property type="component" value="Unassembled WGS sequence"/>
</dbReference>
<gene>
    <name evidence="2" type="ORF">HaLaN_20605</name>
</gene>
<reference evidence="2 3" key="1">
    <citation type="submission" date="2020-02" db="EMBL/GenBank/DDBJ databases">
        <title>Draft genome sequence of Haematococcus lacustris strain NIES-144.</title>
        <authorList>
            <person name="Morimoto D."/>
            <person name="Nakagawa S."/>
            <person name="Yoshida T."/>
            <person name="Sawayama S."/>
        </authorList>
    </citation>
    <scope>NUCLEOTIDE SEQUENCE [LARGE SCALE GENOMIC DNA]</scope>
    <source>
        <strain evidence="2 3">NIES-144</strain>
    </source>
</reference>
<dbReference type="EMBL" id="BLLF01002182">
    <property type="protein sequence ID" value="GFH23053.1"/>
    <property type="molecule type" value="Genomic_DNA"/>
</dbReference>
<sequence length="186" mass="19902">MKQGRLQDSGGPPFQLLLTSMVKTALALMGLLGGMADMAAAVATWALGLTIIPSFDHPWQVSGLMHEWMLYMEMPRFWGPWTGKITVFFALQGPLLLAESQLPRALQQAGLPPLPSLLACALTGTLLMATATPFYFGAVEPPAGDLAPRVNKGVHDSFMAAAEVVLHHPQVAKAWAEVRRLAASGS</sequence>
<keyword evidence="3" id="KW-1185">Reference proteome</keyword>
<protein>
    <submittedName>
        <fullName evidence="2">Uncharacterized protein</fullName>
    </submittedName>
</protein>
<keyword evidence="1" id="KW-0472">Membrane</keyword>
<keyword evidence="1" id="KW-0812">Transmembrane</keyword>